<reference evidence="6 7" key="1">
    <citation type="submission" date="2016-11" db="EMBL/GenBank/DDBJ databases">
        <authorList>
            <person name="Jaros S."/>
            <person name="Januszkiewicz K."/>
            <person name="Wedrychowicz H."/>
        </authorList>
    </citation>
    <scope>NUCLEOTIDE SEQUENCE [LARGE SCALE GENOMIC DNA]</scope>
    <source>
        <strain evidence="6 7">DSM 44523</strain>
    </source>
</reference>
<evidence type="ECO:0000256" key="4">
    <source>
        <dbReference type="SAM" id="MobiDB-lite"/>
    </source>
</evidence>
<dbReference type="GO" id="GO:0003700">
    <property type="term" value="F:DNA-binding transcription factor activity"/>
    <property type="evidence" value="ECO:0007669"/>
    <property type="project" value="InterPro"/>
</dbReference>
<feature type="domain" description="HTH araC/xylS-type" evidence="5">
    <location>
        <begin position="200"/>
        <end position="298"/>
    </location>
</feature>
<gene>
    <name evidence="6" type="ORF">SAMN05444320_105169</name>
</gene>
<dbReference type="EMBL" id="FQVN01000005">
    <property type="protein sequence ID" value="SHF83555.1"/>
    <property type="molecule type" value="Genomic_DNA"/>
</dbReference>
<keyword evidence="7" id="KW-1185">Reference proteome</keyword>
<evidence type="ECO:0000256" key="2">
    <source>
        <dbReference type="ARBA" id="ARBA00023125"/>
    </source>
</evidence>
<dbReference type="Pfam" id="PF12852">
    <property type="entry name" value="Cupin_6"/>
    <property type="match status" value="1"/>
</dbReference>
<dbReference type="SMART" id="SM00342">
    <property type="entry name" value="HTH_ARAC"/>
    <property type="match status" value="1"/>
</dbReference>
<dbReference type="InterPro" id="IPR009057">
    <property type="entry name" value="Homeodomain-like_sf"/>
</dbReference>
<dbReference type="GO" id="GO:0043565">
    <property type="term" value="F:sequence-specific DNA binding"/>
    <property type="evidence" value="ECO:0007669"/>
    <property type="project" value="InterPro"/>
</dbReference>
<dbReference type="PANTHER" id="PTHR46796">
    <property type="entry name" value="HTH-TYPE TRANSCRIPTIONAL ACTIVATOR RHAS-RELATED"/>
    <property type="match status" value="1"/>
</dbReference>
<dbReference type="SUPFAM" id="SSF46689">
    <property type="entry name" value="Homeodomain-like"/>
    <property type="match status" value="2"/>
</dbReference>
<feature type="compositionally biased region" description="Basic and acidic residues" evidence="4">
    <location>
        <begin position="302"/>
        <end position="312"/>
    </location>
</feature>
<evidence type="ECO:0000256" key="3">
    <source>
        <dbReference type="ARBA" id="ARBA00023163"/>
    </source>
</evidence>
<sequence length="321" mass="35125">MDPFDDLLRGVRADGALFGRSVLSPPWALRFVHSATLTLCAPLRGQGWIIQGSRAPQLVREGGAAIVRGPEPFVFVDEPGSAARPELLRDVRSDGLRTGVPAGDLANPTVLMVGAYQVRREVPHRLLRVLPPVVVVPDEDGCGPMRDYLEFQLTEGRPGRQIVLDRMLDWLLVCALRDWLDSPEARPPAWYRALGDDVVGPVLRAMHEAPGRPWTLADLAAEAAASRTTLAKRFTELVGEPPLTYLTEWRMALAADMLVETTATVAEVARRVGYADAFSFSAAFKRVRGVSPSAHRAAASPEQRKPRYDKETALSPLSHAT</sequence>
<dbReference type="InterPro" id="IPR032783">
    <property type="entry name" value="AraC_lig"/>
</dbReference>
<dbReference type="PANTHER" id="PTHR46796:SF13">
    <property type="entry name" value="HTH-TYPE TRANSCRIPTIONAL ACTIVATOR RHAS"/>
    <property type="match status" value="1"/>
</dbReference>
<dbReference type="STRING" id="2017.SAMN05444320_105169"/>
<evidence type="ECO:0000259" key="5">
    <source>
        <dbReference type="PROSITE" id="PS01124"/>
    </source>
</evidence>
<dbReference type="InterPro" id="IPR020449">
    <property type="entry name" value="Tscrpt_reg_AraC-type_HTH"/>
</dbReference>
<dbReference type="PROSITE" id="PS00041">
    <property type="entry name" value="HTH_ARAC_FAMILY_1"/>
    <property type="match status" value="1"/>
</dbReference>
<dbReference type="InterPro" id="IPR050204">
    <property type="entry name" value="AraC_XylS_family_regulators"/>
</dbReference>
<keyword evidence="3" id="KW-0804">Transcription</keyword>
<dbReference type="RefSeq" id="WP_073484205.1">
    <property type="nucleotide sequence ID" value="NZ_FQVN01000005.1"/>
</dbReference>
<keyword evidence="1" id="KW-0805">Transcription regulation</keyword>
<dbReference type="InterPro" id="IPR018062">
    <property type="entry name" value="HTH_AraC-typ_CS"/>
</dbReference>
<dbReference type="Gene3D" id="1.10.10.60">
    <property type="entry name" value="Homeodomain-like"/>
    <property type="match status" value="2"/>
</dbReference>
<evidence type="ECO:0000313" key="6">
    <source>
        <dbReference type="EMBL" id="SHF83555.1"/>
    </source>
</evidence>
<dbReference type="OrthoDB" id="241790at2"/>
<dbReference type="PROSITE" id="PS01124">
    <property type="entry name" value="HTH_ARAC_FAMILY_2"/>
    <property type="match status" value="1"/>
</dbReference>
<name>A0A1M5EWD9_STRHI</name>
<dbReference type="InterPro" id="IPR018060">
    <property type="entry name" value="HTH_AraC"/>
</dbReference>
<proteinExistence type="predicted"/>
<organism evidence="6 7">
    <name type="scientific">Streptoalloteichus hindustanus</name>
    <dbReference type="NCBI Taxonomy" id="2017"/>
    <lineage>
        <taxon>Bacteria</taxon>
        <taxon>Bacillati</taxon>
        <taxon>Actinomycetota</taxon>
        <taxon>Actinomycetes</taxon>
        <taxon>Pseudonocardiales</taxon>
        <taxon>Pseudonocardiaceae</taxon>
        <taxon>Streptoalloteichus</taxon>
    </lineage>
</organism>
<accession>A0A1M5EWD9</accession>
<protein>
    <submittedName>
        <fullName evidence="6">AraC-type DNA-binding protein</fullName>
    </submittedName>
</protein>
<dbReference type="PRINTS" id="PR00032">
    <property type="entry name" value="HTHARAC"/>
</dbReference>
<keyword evidence="2 6" id="KW-0238">DNA-binding</keyword>
<dbReference type="Proteomes" id="UP000184501">
    <property type="component" value="Unassembled WGS sequence"/>
</dbReference>
<dbReference type="AlphaFoldDB" id="A0A1M5EWD9"/>
<evidence type="ECO:0000256" key="1">
    <source>
        <dbReference type="ARBA" id="ARBA00023015"/>
    </source>
</evidence>
<evidence type="ECO:0000313" key="7">
    <source>
        <dbReference type="Proteomes" id="UP000184501"/>
    </source>
</evidence>
<dbReference type="Pfam" id="PF12833">
    <property type="entry name" value="HTH_18"/>
    <property type="match status" value="1"/>
</dbReference>
<feature type="region of interest" description="Disordered" evidence="4">
    <location>
        <begin position="292"/>
        <end position="321"/>
    </location>
</feature>